<proteinExistence type="predicted"/>
<reference evidence="3" key="1">
    <citation type="submission" date="2022-11" db="UniProtKB">
        <authorList>
            <consortium name="WormBaseParasite"/>
        </authorList>
    </citation>
    <scope>IDENTIFICATION</scope>
</reference>
<protein>
    <submittedName>
        <fullName evidence="3">Uncharacterized protein</fullName>
    </submittedName>
</protein>
<dbReference type="Proteomes" id="UP000887540">
    <property type="component" value="Unplaced"/>
</dbReference>
<dbReference type="AlphaFoldDB" id="A0A914D6J8"/>
<dbReference type="WBParaSite" id="ACRNAN_scaffold189.g21206.t1">
    <property type="protein sequence ID" value="ACRNAN_scaffold189.g21206.t1"/>
    <property type="gene ID" value="ACRNAN_scaffold189.g21206"/>
</dbReference>
<evidence type="ECO:0000256" key="1">
    <source>
        <dbReference type="SAM" id="MobiDB-lite"/>
    </source>
</evidence>
<evidence type="ECO:0000313" key="3">
    <source>
        <dbReference type="WBParaSite" id="ACRNAN_scaffold189.g21206.t1"/>
    </source>
</evidence>
<feature type="region of interest" description="Disordered" evidence="1">
    <location>
        <begin position="52"/>
        <end position="73"/>
    </location>
</feature>
<name>A0A914D6J8_9BILA</name>
<evidence type="ECO:0000313" key="2">
    <source>
        <dbReference type="Proteomes" id="UP000887540"/>
    </source>
</evidence>
<organism evidence="2 3">
    <name type="scientific">Acrobeloides nanus</name>
    <dbReference type="NCBI Taxonomy" id="290746"/>
    <lineage>
        <taxon>Eukaryota</taxon>
        <taxon>Metazoa</taxon>
        <taxon>Ecdysozoa</taxon>
        <taxon>Nematoda</taxon>
        <taxon>Chromadorea</taxon>
        <taxon>Rhabditida</taxon>
        <taxon>Tylenchina</taxon>
        <taxon>Cephalobomorpha</taxon>
        <taxon>Cephaloboidea</taxon>
        <taxon>Cephalobidae</taxon>
        <taxon>Acrobeloides</taxon>
    </lineage>
</organism>
<accession>A0A914D6J8</accession>
<keyword evidence="2" id="KW-1185">Reference proteome</keyword>
<sequence>MAEIEPLGFRSYFISIPTQFQDIALNIINFEDPATPKLISNGVQRCLLHRESGWKTGPNEPDSMCEPGPDGFY</sequence>